<reference evidence="7" key="1">
    <citation type="submission" date="2018-05" db="EMBL/GenBank/DDBJ databases">
        <authorList>
            <person name="Lanie J.A."/>
            <person name="Ng W.-L."/>
            <person name="Kazmierczak K.M."/>
            <person name="Andrzejewski T.M."/>
            <person name="Davidsen T.M."/>
            <person name="Wayne K.J."/>
            <person name="Tettelin H."/>
            <person name="Glass J.I."/>
            <person name="Rusch D."/>
            <person name="Podicherti R."/>
            <person name="Tsui H.-C.T."/>
            <person name="Winkler M.E."/>
        </authorList>
    </citation>
    <scope>NUCLEOTIDE SEQUENCE</scope>
</reference>
<dbReference type="PANTHER" id="PTHR19372">
    <property type="entry name" value="SULFITE REDUCTASE"/>
    <property type="match status" value="1"/>
</dbReference>
<dbReference type="InterPro" id="IPR000572">
    <property type="entry name" value="OxRdtase_Mopterin-bd_dom"/>
</dbReference>
<gene>
    <name evidence="7" type="ORF">METZ01_LOCUS10522</name>
</gene>
<name>A0A381NUU1_9ZZZZ</name>
<protein>
    <recommendedName>
        <fullName evidence="8">Oxidoreductase molybdopterin-binding domain-containing protein</fullName>
    </recommendedName>
</protein>
<evidence type="ECO:0000256" key="3">
    <source>
        <dbReference type="ARBA" id="ARBA00022723"/>
    </source>
</evidence>
<evidence type="ECO:0008006" key="8">
    <source>
        <dbReference type="Google" id="ProtNLM"/>
    </source>
</evidence>
<dbReference type="GO" id="GO:0020037">
    <property type="term" value="F:heme binding"/>
    <property type="evidence" value="ECO:0007669"/>
    <property type="project" value="TreeGrafter"/>
</dbReference>
<evidence type="ECO:0000256" key="1">
    <source>
        <dbReference type="ARBA" id="ARBA00001924"/>
    </source>
</evidence>
<dbReference type="PRINTS" id="PR00407">
    <property type="entry name" value="EUMOPTERIN"/>
</dbReference>
<dbReference type="Gene3D" id="3.90.420.10">
    <property type="entry name" value="Oxidoreductase, molybdopterin-binding domain"/>
    <property type="match status" value="1"/>
</dbReference>
<dbReference type="InterPro" id="IPR005066">
    <property type="entry name" value="MoCF_OxRdtse_dimer"/>
</dbReference>
<dbReference type="InterPro" id="IPR014756">
    <property type="entry name" value="Ig_E-set"/>
</dbReference>
<sequence>MGSKRPNRRGFLKGGAALAGGLTLGAVEPVRGQTPRSEALDFIKGSDELIAYGERSRFVTSVRIAHPPGSRPSPDEFGLVFHVAAPLQDSVGVITPSSLHFVGTTRGSFIPDIDPREHRLMIHGMVDRPLTFTMEELKRLPSVTRTHFIECAGNSSRSDRRTAQETHGMTSCAEWTGVPLSVLLEEAGVKDGAPWIVCEGTEEVKGSSSIPMAKAMEDCLVAYGMNGEALRPQQGFPLRLMVPGFEGIFHTKYLRRIKVVDRYYMTYNDYGHLTQDSDAAALGYQIGPKSVITFPSGGQELPGRGFYEISGLAWSGGGAIRRVEVSTDGGRNWSDAEIKGTAYRMAHTRFGFSWNWDGTETELRSRCTDELGQVQPSRAQVAEFFEVPLGPSFRVPGRDNSIQPWRVASDGSVHNAIS</sequence>
<dbReference type="PROSITE" id="PS51318">
    <property type="entry name" value="TAT"/>
    <property type="match status" value="1"/>
</dbReference>
<dbReference type="Pfam" id="PF00174">
    <property type="entry name" value="Oxidored_molyb"/>
    <property type="match status" value="1"/>
</dbReference>
<dbReference type="PANTHER" id="PTHR19372:SF7">
    <property type="entry name" value="SULFITE OXIDASE, MITOCHONDRIAL"/>
    <property type="match status" value="1"/>
</dbReference>
<dbReference type="InterPro" id="IPR036374">
    <property type="entry name" value="OxRdtase_Mopterin-bd_sf"/>
</dbReference>
<dbReference type="SUPFAM" id="SSF56524">
    <property type="entry name" value="Oxidoreductase molybdopterin-binding domain"/>
    <property type="match status" value="1"/>
</dbReference>
<keyword evidence="3" id="KW-0479">Metal-binding</keyword>
<evidence type="ECO:0000313" key="7">
    <source>
        <dbReference type="EMBL" id="SUZ57668.1"/>
    </source>
</evidence>
<dbReference type="EMBL" id="UINC01000571">
    <property type="protein sequence ID" value="SUZ57668.1"/>
    <property type="molecule type" value="Genomic_DNA"/>
</dbReference>
<evidence type="ECO:0000256" key="2">
    <source>
        <dbReference type="ARBA" id="ARBA00022505"/>
    </source>
</evidence>
<keyword evidence="2" id="KW-0500">Molybdenum</keyword>
<dbReference type="GO" id="GO:0043546">
    <property type="term" value="F:molybdopterin cofactor binding"/>
    <property type="evidence" value="ECO:0007669"/>
    <property type="project" value="TreeGrafter"/>
</dbReference>
<dbReference type="Pfam" id="PF03404">
    <property type="entry name" value="Mo-co_dimer"/>
    <property type="match status" value="1"/>
</dbReference>
<evidence type="ECO:0000259" key="5">
    <source>
        <dbReference type="Pfam" id="PF00174"/>
    </source>
</evidence>
<dbReference type="Gene3D" id="2.60.40.650">
    <property type="match status" value="1"/>
</dbReference>
<keyword evidence="4" id="KW-0560">Oxidoreductase</keyword>
<comment type="cofactor">
    <cofactor evidence="1">
        <name>Mo-molybdopterin</name>
        <dbReference type="ChEBI" id="CHEBI:71302"/>
    </cofactor>
</comment>
<dbReference type="NCBIfam" id="TIGR01409">
    <property type="entry name" value="TAT_signal_seq"/>
    <property type="match status" value="1"/>
</dbReference>
<dbReference type="AlphaFoldDB" id="A0A381NUU1"/>
<organism evidence="7">
    <name type="scientific">marine metagenome</name>
    <dbReference type="NCBI Taxonomy" id="408172"/>
    <lineage>
        <taxon>unclassified sequences</taxon>
        <taxon>metagenomes</taxon>
        <taxon>ecological metagenomes</taxon>
    </lineage>
</organism>
<accession>A0A381NUU1</accession>
<dbReference type="GO" id="GO:0030151">
    <property type="term" value="F:molybdenum ion binding"/>
    <property type="evidence" value="ECO:0007669"/>
    <property type="project" value="InterPro"/>
</dbReference>
<dbReference type="InterPro" id="IPR019546">
    <property type="entry name" value="TAT_signal_bac_arc"/>
</dbReference>
<proteinExistence type="predicted"/>
<dbReference type="GO" id="GO:0008482">
    <property type="term" value="F:sulfite oxidase activity"/>
    <property type="evidence" value="ECO:0007669"/>
    <property type="project" value="TreeGrafter"/>
</dbReference>
<dbReference type="SUPFAM" id="SSF81296">
    <property type="entry name" value="E set domains"/>
    <property type="match status" value="1"/>
</dbReference>
<feature type="domain" description="Oxidoreductase molybdopterin-binding" evidence="5">
    <location>
        <begin position="110"/>
        <end position="265"/>
    </location>
</feature>
<evidence type="ECO:0000256" key="4">
    <source>
        <dbReference type="ARBA" id="ARBA00023002"/>
    </source>
</evidence>
<dbReference type="GO" id="GO:0006790">
    <property type="term" value="P:sulfur compound metabolic process"/>
    <property type="evidence" value="ECO:0007669"/>
    <property type="project" value="TreeGrafter"/>
</dbReference>
<evidence type="ECO:0000259" key="6">
    <source>
        <dbReference type="Pfam" id="PF03404"/>
    </source>
</evidence>
<dbReference type="InterPro" id="IPR008335">
    <property type="entry name" value="Mopterin_OxRdtase_euk"/>
</dbReference>
<feature type="domain" description="Moybdenum cofactor oxidoreductase dimerisation" evidence="6">
    <location>
        <begin position="288"/>
        <end position="377"/>
    </location>
</feature>
<dbReference type="InterPro" id="IPR006311">
    <property type="entry name" value="TAT_signal"/>
</dbReference>